<dbReference type="AlphaFoldDB" id="A0A3E2NBC7"/>
<name>A0A3E2NBC7_9FIRM</name>
<feature type="coiled-coil region" evidence="1">
    <location>
        <begin position="108"/>
        <end position="135"/>
    </location>
</feature>
<dbReference type="EMBL" id="QOHO01000043">
    <property type="protein sequence ID" value="RFZ78318.1"/>
    <property type="molecule type" value="Genomic_DNA"/>
</dbReference>
<keyword evidence="1" id="KW-0175">Coiled coil</keyword>
<evidence type="ECO:0000256" key="1">
    <source>
        <dbReference type="SAM" id="Coils"/>
    </source>
</evidence>
<proteinExistence type="predicted"/>
<accession>A0A3E2NBC7</accession>
<dbReference type="RefSeq" id="WP_117417691.1">
    <property type="nucleotide sequence ID" value="NZ_QOHO01000043.1"/>
</dbReference>
<gene>
    <name evidence="2" type="ORF">DS742_14490</name>
</gene>
<evidence type="ECO:0000313" key="3">
    <source>
        <dbReference type="Proteomes" id="UP000260680"/>
    </source>
</evidence>
<protein>
    <submittedName>
        <fullName evidence="2">Uncharacterized protein</fullName>
    </submittedName>
</protein>
<sequence length="139" mass="16558">MFKKLKKYIQDTEESLRLASMSCKTNEDTPQCALIEELRNLQHEKYDADNMNLESEMYQILKGIFGDMGYYRTNSYTVFGYSLGRAINGREYIPSIIVSRVIEELSKYRDYAVKYENKKQRRMELEKRIEEIKLELGIR</sequence>
<organism evidence="2 3">
    <name type="scientific">Lacrimispora amygdalina</name>
    <dbReference type="NCBI Taxonomy" id="253257"/>
    <lineage>
        <taxon>Bacteria</taxon>
        <taxon>Bacillati</taxon>
        <taxon>Bacillota</taxon>
        <taxon>Clostridia</taxon>
        <taxon>Lachnospirales</taxon>
        <taxon>Lachnospiraceae</taxon>
        <taxon>Lacrimispora</taxon>
    </lineage>
</organism>
<evidence type="ECO:0000313" key="2">
    <source>
        <dbReference type="EMBL" id="RFZ78318.1"/>
    </source>
</evidence>
<comment type="caution">
    <text evidence="2">The sequence shown here is derived from an EMBL/GenBank/DDBJ whole genome shotgun (WGS) entry which is preliminary data.</text>
</comment>
<dbReference type="Proteomes" id="UP000260680">
    <property type="component" value="Unassembled WGS sequence"/>
</dbReference>
<reference evidence="2 3" key="1">
    <citation type="submission" date="2018-07" db="EMBL/GenBank/DDBJ databases">
        <title>New species, Clostridium PI-S10-A1B.</title>
        <authorList>
            <person name="Krishna G."/>
            <person name="Summeta K."/>
            <person name="Shikha S."/>
            <person name="Prabhu P.B."/>
            <person name="Suresh K."/>
        </authorList>
    </citation>
    <scope>NUCLEOTIDE SEQUENCE [LARGE SCALE GENOMIC DNA]</scope>
    <source>
        <strain evidence="2 3">PI-S10-A1B</strain>
    </source>
</reference>